<dbReference type="Pfam" id="PF02962">
    <property type="entry name" value="CHMI"/>
    <property type="match status" value="1"/>
</dbReference>
<keyword evidence="2" id="KW-1185">Reference proteome</keyword>
<comment type="caution">
    <text evidence="1">The sequence shown here is derived from an EMBL/GenBank/DDBJ whole genome shotgun (WGS) entry which is preliminary data.</text>
</comment>
<name>A0A2P8HQH4_9BACI</name>
<dbReference type="PANTHER" id="PTHR37950:SF1">
    <property type="entry name" value="4-HYDROXYPHENYLACETATE CATABOLISM PROTEIN"/>
    <property type="match status" value="1"/>
</dbReference>
<dbReference type="SUPFAM" id="SSF55331">
    <property type="entry name" value="Tautomerase/MIF"/>
    <property type="match status" value="1"/>
</dbReference>
<dbReference type="Proteomes" id="UP000242310">
    <property type="component" value="Unassembled WGS sequence"/>
</dbReference>
<dbReference type="CDD" id="cd00580">
    <property type="entry name" value="CHMI"/>
    <property type="match status" value="1"/>
</dbReference>
<dbReference type="Gene3D" id="3.30.429.10">
    <property type="entry name" value="Macrophage Migration Inhibitory Factor"/>
    <property type="match status" value="1"/>
</dbReference>
<sequence length="126" mass="14580">MPHFIVEYTDNLNEDLDLHRFLQQVNETIIAQGCFPTGGIRSRAIKLEDYVVADGSCEDDTFIHAKLKIGQGRSEAEKQKVSDEIFALMTDYFADVFAKHPFALSFELEEFQRTTYKKNNIHARYK</sequence>
<gene>
    <name evidence="1" type="ORF">B0H94_10466</name>
</gene>
<dbReference type="PANTHER" id="PTHR37950">
    <property type="entry name" value="4-HYDROXYPHENYLACETATE CATABOLISM PROTEIN"/>
    <property type="match status" value="1"/>
</dbReference>
<protein>
    <submittedName>
        <fullName evidence="1">5-carboxymethyl-2-hydroxymuconate delta isomerase</fullName>
    </submittedName>
</protein>
<proteinExistence type="predicted"/>
<dbReference type="InterPro" id="IPR004220">
    <property type="entry name" value="5-COMe_2-OHmuconate_Isoase"/>
</dbReference>
<evidence type="ECO:0000313" key="1">
    <source>
        <dbReference type="EMBL" id="PSL48466.1"/>
    </source>
</evidence>
<dbReference type="InterPro" id="IPR014347">
    <property type="entry name" value="Tautomerase/MIF_sf"/>
</dbReference>
<evidence type="ECO:0000313" key="2">
    <source>
        <dbReference type="Proteomes" id="UP000242310"/>
    </source>
</evidence>
<dbReference type="GO" id="GO:0008704">
    <property type="term" value="F:5-carboxymethyl-2-hydroxymuconate delta-isomerase activity"/>
    <property type="evidence" value="ECO:0007669"/>
    <property type="project" value="InterPro"/>
</dbReference>
<organism evidence="1 2">
    <name type="scientific">Salsuginibacillus halophilus</name>
    <dbReference type="NCBI Taxonomy" id="517424"/>
    <lineage>
        <taxon>Bacteria</taxon>
        <taxon>Bacillati</taxon>
        <taxon>Bacillota</taxon>
        <taxon>Bacilli</taxon>
        <taxon>Bacillales</taxon>
        <taxon>Bacillaceae</taxon>
        <taxon>Salsuginibacillus</taxon>
    </lineage>
</organism>
<keyword evidence="1" id="KW-0413">Isomerase</keyword>
<reference evidence="1 2" key="1">
    <citation type="submission" date="2018-03" db="EMBL/GenBank/DDBJ databases">
        <title>Genomic Encyclopedia of Type Strains, Phase III (KMG-III): the genomes of soil and plant-associated and newly described type strains.</title>
        <authorList>
            <person name="Whitman W."/>
        </authorList>
    </citation>
    <scope>NUCLEOTIDE SEQUENCE [LARGE SCALE GENOMIC DNA]</scope>
    <source>
        <strain evidence="1 2">CGMCC 1.07653</strain>
    </source>
</reference>
<dbReference type="EMBL" id="PYAV01000004">
    <property type="protein sequence ID" value="PSL48466.1"/>
    <property type="molecule type" value="Genomic_DNA"/>
</dbReference>
<dbReference type="AlphaFoldDB" id="A0A2P8HQH4"/>
<accession>A0A2P8HQH4</accession>
<dbReference type="OrthoDB" id="9814215at2"/>
<dbReference type="RefSeq" id="WP_106588039.1">
    <property type="nucleotide sequence ID" value="NZ_PYAV01000004.1"/>
</dbReference>